<dbReference type="CDD" id="cd03801">
    <property type="entry name" value="GT4_PimA-like"/>
    <property type="match status" value="1"/>
</dbReference>
<gene>
    <name evidence="2" type="ORF">SAMN05446927_5489</name>
</gene>
<dbReference type="OrthoDB" id="9802525at2"/>
<organism evidence="2 3">
    <name type="scientific">Caballeronia arationis</name>
    <dbReference type="NCBI Taxonomy" id="1777142"/>
    <lineage>
        <taxon>Bacteria</taxon>
        <taxon>Pseudomonadati</taxon>
        <taxon>Pseudomonadota</taxon>
        <taxon>Betaproteobacteria</taxon>
        <taxon>Burkholderiales</taxon>
        <taxon>Burkholderiaceae</taxon>
        <taxon>Caballeronia</taxon>
    </lineage>
</organism>
<dbReference type="InterPro" id="IPR050194">
    <property type="entry name" value="Glycosyltransferase_grp1"/>
</dbReference>
<evidence type="ECO:0000313" key="3">
    <source>
        <dbReference type="Proteomes" id="UP000219522"/>
    </source>
</evidence>
<dbReference type="EMBL" id="OCSU01000002">
    <property type="protein sequence ID" value="SOE82176.1"/>
    <property type="molecule type" value="Genomic_DNA"/>
</dbReference>
<proteinExistence type="predicted"/>
<sequence>MFNPVSKPVIHIINGFLNAHGGSEQEALYLGRLLGERSDVRFWSSSSRVSPELASQYGIRKIGPGAGNRPDGGVYVFVGAHWRRRLWPYLSAAPARLIYVFNTFHPRILSLTSAHPPMLRWPKTEYVFISEFQKQLLGVPGEVQPSPIDIRLFAPAPGPRTSSAPLVIGRLSRDTADKHDPEDIALYRRWAEEGAQVRLQGATCLRDALDAATAAGPNVQLLAEGTMPAADFLRSLDVFYYRTGAHVETFGRVVLEAMACALPVVCHRRGGYAEWIRHGENGFLFDSTDEAREIVASLMADPSLRVSIGARARETVESMYSSEAVERRTRFYLSGPRVQVPGASDH</sequence>
<dbReference type="GO" id="GO:0016757">
    <property type="term" value="F:glycosyltransferase activity"/>
    <property type="evidence" value="ECO:0007669"/>
    <property type="project" value="InterPro"/>
</dbReference>
<keyword evidence="3" id="KW-1185">Reference proteome</keyword>
<dbReference type="Gene3D" id="3.40.50.2000">
    <property type="entry name" value="Glycogen Phosphorylase B"/>
    <property type="match status" value="2"/>
</dbReference>
<dbReference type="PANTHER" id="PTHR45947">
    <property type="entry name" value="SULFOQUINOVOSYL TRANSFERASE SQD2"/>
    <property type="match status" value="1"/>
</dbReference>
<dbReference type="AlphaFoldDB" id="A0A7Z7IBB8"/>
<name>A0A7Z7IBB8_9BURK</name>
<reference evidence="2 3" key="1">
    <citation type="submission" date="2017-09" db="EMBL/GenBank/DDBJ databases">
        <authorList>
            <person name="Varghese N."/>
            <person name="Submissions S."/>
        </authorList>
    </citation>
    <scope>NUCLEOTIDE SEQUENCE [LARGE SCALE GENOMIC DNA]</scope>
    <source>
        <strain evidence="2 3">OK806</strain>
    </source>
</reference>
<dbReference type="RefSeq" id="WP_062636724.1">
    <property type="nucleotide sequence ID" value="NZ_FCOG02000021.1"/>
</dbReference>
<keyword evidence="2" id="KW-0808">Transferase</keyword>
<comment type="caution">
    <text evidence="2">The sequence shown here is derived from an EMBL/GenBank/DDBJ whole genome shotgun (WGS) entry which is preliminary data.</text>
</comment>
<protein>
    <submittedName>
        <fullName evidence="2">Glycosyltransferase involved in cell wall bisynthesis</fullName>
    </submittedName>
</protein>
<feature type="domain" description="Glycosyl transferase family 1" evidence="1">
    <location>
        <begin position="231"/>
        <end position="314"/>
    </location>
</feature>
<dbReference type="Proteomes" id="UP000219522">
    <property type="component" value="Unassembled WGS sequence"/>
</dbReference>
<evidence type="ECO:0000259" key="1">
    <source>
        <dbReference type="Pfam" id="PF00534"/>
    </source>
</evidence>
<dbReference type="Pfam" id="PF00534">
    <property type="entry name" value="Glycos_transf_1"/>
    <property type="match status" value="1"/>
</dbReference>
<dbReference type="SUPFAM" id="SSF53756">
    <property type="entry name" value="UDP-Glycosyltransferase/glycogen phosphorylase"/>
    <property type="match status" value="1"/>
</dbReference>
<dbReference type="InterPro" id="IPR001296">
    <property type="entry name" value="Glyco_trans_1"/>
</dbReference>
<dbReference type="PANTHER" id="PTHR45947:SF3">
    <property type="entry name" value="SULFOQUINOVOSYL TRANSFERASE SQD2"/>
    <property type="match status" value="1"/>
</dbReference>
<accession>A0A7Z7IBB8</accession>
<evidence type="ECO:0000313" key="2">
    <source>
        <dbReference type="EMBL" id="SOE82176.1"/>
    </source>
</evidence>